<name>A0AAP2DJN2_9BACT</name>
<keyword evidence="9" id="KW-0175">Coiled coil</keyword>
<keyword evidence="10" id="KW-0472">Membrane</keyword>
<feature type="signal peptide" evidence="11">
    <location>
        <begin position="1"/>
        <end position="19"/>
    </location>
</feature>
<dbReference type="AlphaFoldDB" id="A0AAP2DJN2"/>
<feature type="repeat" description="TPR" evidence="8">
    <location>
        <begin position="121"/>
        <end position="154"/>
    </location>
</feature>
<comment type="catalytic activity">
    <reaction evidence="1">
        <text>ATP + protein L-histidine = ADP + protein N-phospho-L-histidine.</text>
        <dbReference type="EC" id="2.7.13.3"/>
    </reaction>
</comment>
<gene>
    <name evidence="13" type="ORF">KK083_05010</name>
</gene>
<keyword evidence="10" id="KW-1133">Transmembrane helix</keyword>
<dbReference type="SMART" id="SM00028">
    <property type="entry name" value="TPR"/>
    <property type="match status" value="5"/>
</dbReference>
<evidence type="ECO:0000256" key="1">
    <source>
        <dbReference type="ARBA" id="ARBA00000085"/>
    </source>
</evidence>
<dbReference type="Gene3D" id="1.10.287.130">
    <property type="match status" value="1"/>
</dbReference>
<feature type="coiled-coil region" evidence="9">
    <location>
        <begin position="389"/>
        <end position="420"/>
    </location>
</feature>
<dbReference type="Gene3D" id="1.25.40.10">
    <property type="entry name" value="Tetratricopeptide repeat domain"/>
    <property type="match status" value="2"/>
</dbReference>
<evidence type="ECO:0000256" key="9">
    <source>
        <dbReference type="SAM" id="Coils"/>
    </source>
</evidence>
<keyword evidence="11" id="KW-0732">Signal</keyword>
<feature type="chain" id="PRO_5043051105" description="histidine kinase" evidence="11">
    <location>
        <begin position="20"/>
        <end position="495"/>
    </location>
</feature>
<evidence type="ECO:0000256" key="8">
    <source>
        <dbReference type="PROSITE-ProRule" id="PRU00339"/>
    </source>
</evidence>
<sequence>MIIRFLSCLALCLPVYQLAGQQHLPDSLRQKLSNLPQDSNYINTLNLAATDYLKVNPNITRLITAQALALAPKIKYTRGYARALTVTGNAYWYEGVYEFAQNYYLLAARQYQSIHDSIGLGQTYNNIAEIYKKLEDYDKALSYLLRSQELMRRDSATHPLTLYNIGELYILLNKADEAKKYISQSMDLAWRQGNTKVIAYNYWSLGAIQRKEKNYRKALDFYNHAEKIWTQLGELRALIQTYQDMAEIYREQQQYDEAEQYLVKAVQLASHIKVADLQVNNYLRFSRLDSLRGNYNRALYYLSRHNLLKDSVYNLLKAEQIARLQTIYETESRDQENQQLRSEKELKDSQLRAQRVTLAAITFGLVLAGILAWFLHLQRKKISLQKEAIEMQAVALLKLNEELQGLNKNLEARIDERTSQLLIQNQRLAEYTFINAHKLRAPVASILGLLNLLQQATPEEREDILRHLKTCGEQLDAIIRQVSRNLEGAIVPEKS</sequence>
<reference evidence="13 14" key="1">
    <citation type="submission" date="2021-05" db="EMBL/GenBank/DDBJ databases">
        <title>A Polyphasic approach of four new species of the genus Ohtaekwangia: Ohtaekwangia histidinii sp. nov., Ohtaekwangia cretensis sp. nov., Ohtaekwangia indiensis sp. nov., Ohtaekwangia reichenbachii sp. nov. from diverse environment.</title>
        <authorList>
            <person name="Octaviana S."/>
        </authorList>
    </citation>
    <scope>NUCLEOTIDE SEQUENCE [LARGE SCALE GENOMIC DNA]</scope>
    <source>
        <strain evidence="13 14">PWU4</strain>
    </source>
</reference>
<protein>
    <recommendedName>
        <fullName evidence="3">histidine kinase</fullName>
        <ecNumber evidence="3">2.7.13.3</ecNumber>
    </recommendedName>
</protein>
<dbReference type="InterPro" id="IPR011990">
    <property type="entry name" value="TPR-like_helical_dom_sf"/>
</dbReference>
<evidence type="ECO:0000313" key="13">
    <source>
        <dbReference type="EMBL" id="MBT1696222.1"/>
    </source>
</evidence>
<feature type="transmembrane region" description="Helical" evidence="10">
    <location>
        <begin position="356"/>
        <end position="377"/>
    </location>
</feature>
<evidence type="ECO:0000256" key="5">
    <source>
        <dbReference type="ARBA" id="ARBA00022737"/>
    </source>
</evidence>
<dbReference type="PANTHER" id="PTHR46630:SF1">
    <property type="entry name" value="TETRATRICOPEPTIDE REPEAT PROTEIN 29"/>
    <property type="match status" value="1"/>
</dbReference>
<dbReference type="Pfam" id="PF00512">
    <property type="entry name" value="HisKA"/>
    <property type="match status" value="1"/>
</dbReference>
<evidence type="ECO:0000256" key="10">
    <source>
        <dbReference type="SAM" id="Phobius"/>
    </source>
</evidence>
<accession>A0AAP2DJN2</accession>
<dbReference type="RefSeq" id="WP_254161333.1">
    <property type="nucleotide sequence ID" value="NZ_JAHESF010000004.1"/>
</dbReference>
<dbReference type="EC" id="2.7.13.3" evidence="3"/>
<evidence type="ECO:0000256" key="2">
    <source>
        <dbReference type="ARBA" id="ARBA00004496"/>
    </source>
</evidence>
<dbReference type="SUPFAM" id="SSF48452">
    <property type="entry name" value="TPR-like"/>
    <property type="match status" value="2"/>
</dbReference>
<dbReference type="Pfam" id="PF13181">
    <property type="entry name" value="TPR_8"/>
    <property type="match status" value="1"/>
</dbReference>
<dbReference type="InterPro" id="IPR051476">
    <property type="entry name" value="Bac_ResReg_Asp_Phosphatase"/>
</dbReference>
<keyword evidence="14" id="KW-1185">Reference proteome</keyword>
<dbReference type="InterPro" id="IPR019734">
    <property type="entry name" value="TPR_rpt"/>
</dbReference>
<dbReference type="EMBL" id="JAHESF010000004">
    <property type="protein sequence ID" value="MBT1696222.1"/>
    <property type="molecule type" value="Genomic_DNA"/>
</dbReference>
<dbReference type="Pfam" id="PF13424">
    <property type="entry name" value="TPR_12"/>
    <property type="match status" value="2"/>
</dbReference>
<comment type="similarity">
    <text evidence="7">Belongs to the Rap family.</text>
</comment>
<keyword evidence="6 8" id="KW-0802">TPR repeat</keyword>
<feature type="domain" description="Signal transduction histidine kinase dimerisation/phosphoacceptor" evidence="12">
    <location>
        <begin position="436"/>
        <end position="482"/>
    </location>
</feature>
<dbReference type="InterPro" id="IPR036097">
    <property type="entry name" value="HisK_dim/P_sf"/>
</dbReference>
<evidence type="ECO:0000256" key="7">
    <source>
        <dbReference type="ARBA" id="ARBA00038253"/>
    </source>
</evidence>
<evidence type="ECO:0000259" key="12">
    <source>
        <dbReference type="Pfam" id="PF00512"/>
    </source>
</evidence>
<dbReference type="InterPro" id="IPR003661">
    <property type="entry name" value="HisK_dim/P_dom"/>
</dbReference>
<keyword evidence="10" id="KW-0812">Transmembrane</keyword>
<proteinExistence type="inferred from homology"/>
<evidence type="ECO:0000256" key="11">
    <source>
        <dbReference type="SAM" id="SignalP"/>
    </source>
</evidence>
<evidence type="ECO:0000256" key="4">
    <source>
        <dbReference type="ARBA" id="ARBA00022490"/>
    </source>
</evidence>
<feature type="repeat" description="TPR" evidence="8">
    <location>
        <begin position="239"/>
        <end position="272"/>
    </location>
</feature>
<evidence type="ECO:0000256" key="3">
    <source>
        <dbReference type="ARBA" id="ARBA00012438"/>
    </source>
</evidence>
<evidence type="ECO:0000313" key="14">
    <source>
        <dbReference type="Proteomes" id="UP001319200"/>
    </source>
</evidence>
<comment type="caution">
    <text evidence="13">The sequence shown here is derived from an EMBL/GenBank/DDBJ whole genome shotgun (WGS) entry which is preliminary data.</text>
</comment>
<keyword evidence="4" id="KW-0963">Cytoplasm</keyword>
<dbReference type="PANTHER" id="PTHR46630">
    <property type="entry name" value="TETRATRICOPEPTIDE REPEAT PROTEIN 29"/>
    <property type="match status" value="1"/>
</dbReference>
<keyword evidence="5" id="KW-0677">Repeat</keyword>
<evidence type="ECO:0000256" key="6">
    <source>
        <dbReference type="ARBA" id="ARBA00022803"/>
    </source>
</evidence>
<dbReference type="Proteomes" id="UP001319200">
    <property type="component" value="Unassembled WGS sequence"/>
</dbReference>
<dbReference type="PROSITE" id="PS50005">
    <property type="entry name" value="TPR"/>
    <property type="match status" value="2"/>
</dbReference>
<dbReference type="GO" id="GO:0000155">
    <property type="term" value="F:phosphorelay sensor kinase activity"/>
    <property type="evidence" value="ECO:0007669"/>
    <property type="project" value="InterPro"/>
</dbReference>
<dbReference type="SUPFAM" id="SSF47384">
    <property type="entry name" value="Homodimeric domain of signal transducing histidine kinase"/>
    <property type="match status" value="1"/>
</dbReference>
<organism evidence="13 14">
    <name type="scientific">Chryseosolibacter histidini</name>
    <dbReference type="NCBI Taxonomy" id="2782349"/>
    <lineage>
        <taxon>Bacteria</taxon>
        <taxon>Pseudomonadati</taxon>
        <taxon>Bacteroidota</taxon>
        <taxon>Cytophagia</taxon>
        <taxon>Cytophagales</taxon>
        <taxon>Chryseotaleaceae</taxon>
        <taxon>Chryseosolibacter</taxon>
    </lineage>
</organism>
<dbReference type="GO" id="GO:0005737">
    <property type="term" value="C:cytoplasm"/>
    <property type="evidence" value="ECO:0007669"/>
    <property type="project" value="UniProtKB-SubCell"/>
</dbReference>
<comment type="subcellular location">
    <subcellularLocation>
        <location evidence="2">Cytoplasm</location>
    </subcellularLocation>
</comment>